<dbReference type="GO" id="GO:0006000">
    <property type="term" value="P:fructose metabolic process"/>
    <property type="evidence" value="ECO:0007669"/>
    <property type="project" value="UniProtKB-ARBA"/>
</dbReference>
<keyword evidence="3" id="KW-0547">Nucleotide-binding</keyword>
<keyword evidence="5" id="KW-0067">ATP-binding</keyword>
<evidence type="ECO:0000313" key="8">
    <source>
        <dbReference type="EMBL" id="RCX21005.1"/>
    </source>
</evidence>
<dbReference type="SUPFAM" id="SSF53613">
    <property type="entry name" value="Ribokinase-like"/>
    <property type="match status" value="1"/>
</dbReference>
<dbReference type="AlphaFoldDB" id="A0A369BIK2"/>
<dbReference type="GO" id="GO:0008865">
    <property type="term" value="F:fructokinase activity"/>
    <property type="evidence" value="ECO:0007669"/>
    <property type="project" value="UniProtKB-ARBA"/>
</dbReference>
<accession>A0A369BIK2</accession>
<dbReference type="EMBL" id="QPJT01000001">
    <property type="protein sequence ID" value="RCX21005.1"/>
    <property type="molecule type" value="Genomic_DNA"/>
</dbReference>
<dbReference type="InterPro" id="IPR050306">
    <property type="entry name" value="PfkB_Carbo_kinase"/>
</dbReference>
<dbReference type="PANTHER" id="PTHR43085:SF1">
    <property type="entry name" value="PSEUDOURIDINE KINASE-RELATED"/>
    <property type="match status" value="1"/>
</dbReference>
<evidence type="ECO:0000313" key="9">
    <source>
        <dbReference type="Proteomes" id="UP000253034"/>
    </source>
</evidence>
<evidence type="ECO:0000256" key="2">
    <source>
        <dbReference type="ARBA" id="ARBA00022679"/>
    </source>
</evidence>
<dbReference type="OrthoDB" id="9813569at2"/>
<dbReference type="GO" id="GO:0005524">
    <property type="term" value="F:ATP binding"/>
    <property type="evidence" value="ECO:0007669"/>
    <property type="project" value="UniProtKB-KW"/>
</dbReference>
<evidence type="ECO:0000256" key="4">
    <source>
        <dbReference type="ARBA" id="ARBA00022777"/>
    </source>
</evidence>
<gene>
    <name evidence="8" type="ORF">DFR58_101209</name>
</gene>
<keyword evidence="2 6" id="KW-0808">Transferase</keyword>
<reference evidence="8 9" key="1">
    <citation type="submission" date="2018-07" db="EMBL/GenBank/DDBJ databases">
        <title>Genomic Encyclopedia of Type Strains, Phase IV (KMG-IV): sequencing the most valuable type-strain genomes for metagenomic binning, comparative biology and taxonomic classification.</title>
        <authorList>
            <person name="Goeker M."/>
        </authorList>
    </citation>
    <scope>NUCLEOTIDE SEQUENCE [LARGE SCALE GENOMIC DNA]</scope>
    <source>
        <strain evidence="8 9">DSM 27016</strain>
    </source>
</reference>
<organism evidence="8 9">
    <name type="scientific">Anaerobacterium chartisolvens</name>
    <dbReference type="NCBI Taxonomy" id="1297424"/>
    <lineage>
        <taxon>Bacteria</taxon>
        <taxon>Bacillati</taxon>
        <taxon>Bacillota</taxon>
        <taxon>Clostridia</taxon>
        <taxon>Eubacteriales</taxon>
        <taxon>Oscillospiraceae</taxon>
        <taxon>Anaerobacterium</taxon>
    </lineage>
</organism>
<dbReference type="InterPro" id="IPR029056">
    <property type="entry name" value="Ribokinase-like"/>
</dbReference>
<protein>
    <submittedName>
        <fullName evidence="8">Fructokinase</fullName>
    </submittedName>
</protein>
<dbReference type="InterPro" id="IPR011611">
    <property type="entry name" value="PfkB_dom"/>
</dbReference>
<dbReference type="PROSITE" id="PS00584">
    <property type="entry name" value="PFKB_KINASES_2"/>
    <property type="match status" value="1"/>
</dbReference>
<dbReference type="InterPro" id="IPR002173">
    <property type="entry name" value="Carboh/pur_kinase_PfkB_CS"/>
</dbReference>
<dbReference type="Gene3D" id="3.40.1190.20">
    <property type="match status" value="1"/>
</dbReference>
<dbReference type="Proteomes" id="UP000253034">
    <property type="component" value="Unassembled WGS sequence"/>
</dbReference>
<dbReference type="RefSeq" id="WP_114295951.1">
    <property type="nucleotide sequence ID" value="NZ_QPJT01000001.1"/>
</dbReference>
<name>A0A369BIK2_9FIRM</name>
<evidence type="ECO:0000256" key="1">
    <source>
        <dbReference type="ARBA" id="ARBA00010688"/>
    </source>
</evidence>
<dbReference type="PRINTS" id="PR00990">
    <property type="entry name" value="RIBOKINASE"/>
</dbReference>
<dbReference type="PANTHER" id="PTHR43085">
    <property type="entry name" value="HEXOKINASE FAMILY MEMBER"/>
    <property type="match status" value="1"/>
</dbReference>
<comment type="caution">
    <text evidence="8">The sequence shown here is derived from an EMBL/GenBank/DDBJ whole genome shotgun (WGS) entry which is preliminary data.</text>
</comment>
<dbReference type="InterPro" id="IPR002139">
    <property type="entry name" value="Ribo/fructo_kinase"/>
</dbReference>
<dbReference type="CDD" id="cd01167">
    <property type="entry name" value="bac_FRK"/>
    <property type="match status" value="1"/>
</dbReference>
<evidence type="ECO:0000259" key="7">
    <source>
        <dbReference type="Pfam" id="PF00294"/>
    </source>
</evidence>
<keyword evidence="4 6" id="KW-0418">Kinase</keyword>
<evidence type="ECO:0000256" key="3">
    <source>
        <dbReference type="ARBA" id="ARBA00022741"/>
    </source>
</evidence>
<sequence length="323" mass="34959">MHDVCALGELLIDFTPAGHSSAGREIFERNPGGAPANVLAAVTRLGGTAAFIGKVGKDRFGDYLKSVLEENRIASDGLVFSKDVNTTLAFVHLSEAGDRSFSFYRKPGADITLLPEEVNLEAIDRAKIFHFGSLSMTDEPSRSATIKALDYAKERGRLISFDPNWRPALWKSSGEARENMLLGLRYADILKVSEDELSFLSGESDMLRGCAVIAKKGVKTVIVTLGPKGCFFSYEGGNGYVNTYDTKIVDTTGAGDAFLGGLLYRISNSGRKPEHISIEEMRDMMLFSNAVGAVCAAGFGAIPSMPEMQAVQECMSKVPLLLY</sequence>
<evidence type="ECO:0000256" key="6">
    <source>
        <dbReference type="RuleBase" id="RU003704"/>
    </source>
</evidence>
<feature type="domain" description="Carbohydrate kinase PfkB" evidence="7">
    <location>
        <begin position="1"/>
        <end position="307"/>
    </location>
</feature>
<dbReference type="Pfam" id="PF00294">
    <property type="entry name" value="PfkB"/>
    <property type="match status" value="1"/>
</dbReference>
<keyword evidence="9" id="KW-1185">Reference proteome</keyword>
<comment type="similarity">
    <text evidence="1 6">Belongs to the carbohydrate kinase PfkB family.</text>
</comment>
<proteinExistence type="inferred from homology"/>
<evidence type="ECO:0000256" key="5">
    <source>
        <dbReference type="ARBA" id="ARBA00022840"/>
    </source>
</evidence>